<accession>A0ABD0YNE1</accession>
<comment type="caution">
    <text evidence="2">The sequence shown here is derived from an EMBL/GenBank/DDBJ whole genome shotgun (WGS) entry which is preliminary data.</text>
</comment>
<gene>
    <name evidence="2" type="ORF">AAG570_010732</name>
</gene>
<name>A0ABD0YNE1_9HEMI</name>
<sequence>MGGVGVATPPAAGSGPVLPSHRPPRQLTAGKDTLPLRPTAITIIPVDELHREVLPDGRAEAGFARDSVIYKFTTLNYTDLGSPFGEGASGGSNTPTPTSMSADIEHHHNMSLNHQDSGGGGGSGSITPVPPTSKSAFIELQQHSYNPVRAYHPHHFQQAPGQGNPGHHEAGFGSPRALSAYPFPPMHHNSYTGYHLGTYAPQCPSPPKDVRLLERAVDRVSFAQNCAKVMPRGGKGPPFQRVSVVSCLWSFRILSDPAQSLHSKVEDTVGIFFSVEYKVFFVSGILLKELLTHPTPSLLFSLLRSAYPAPRGLYFRGRLIVDVLKN</sequence>
<feature type="compositionally biased region" description="Low complexity" evidence="1">
    <location>
        <begin position="1"/>
        <end position="17"/>
    </location>
</feature>
<evidence type="ECO:0000313" key="3">
    <source>
        <dbReference type="Proteomes" id="UP001558652"/>
    </source>
</evidence>
<feature type="region of interest" description="Disordered" evidence="1">
    <location>
        <begin position="1"/>
        <end position="34"/>
    </location>
</feature>
<evidence type="ECO:0000256" key="1">
    <source>
        <dbReference type="SAM" id="MobiDB-lite"/>
    </source>
</evidence>
<proteinExistence type="predicted"/>
<reference evidence="2 3" key="1">
    <citation type="submission" date="2024-07" db="EMBL/GenBank/DDBJ databases">
        <title>Chromosome-level genome assembly of the water stick insect Ranatra chinensis (Heteroptera: Nepidae).</title>
        <authorList>
            <person name="Liu X."/>
        </authorList>
    </citation>
    <scope>NUCLEOTIDE SEQUENCE [LARGE SCALE GENOMIC DNA]</scope>
    <source>
        <strain evidence="2">Cailab_2021Rc</strain>
        <tissue evidence="2">Muscle</tissue>
    </source>
</reference>
<organism evidence="2 3">
    <name type="scientific">Ranatra chinensis</name>
    <dbReference type="NCBI Taxonomy" id="642074"/>
    <lineage>
        <taxon>Eukaryota</taxon>
        <taxon>Metazoa</taxon>
        <taxon>Ecdysozoa</taxon>
        <taxon>Arthropoda</taxon>
        <taxon>Hexapoda</taxon>
        <taxon>Insecta</taxon>
        <taxon>Pterygota</taxon>
        <taxon>Neoptera</taxon>
        <taxon>Paraneoptera</taxon>
        <taxon>Hemiptera</taxon>
        <taxon>Heteroptera</taxon>
        <taxon>Panheteroptera</taxon>
        <taxon>Nepomorpha</taxon>
        <taxon>Nepidae</taxon>
        <taxon>Ranatrinae</taxon>
        <taxon>Ranatra</taxon>
    </lineage>
</organism>
<dbReference type="EMBL" id="JBFDAA010000005">
    <property type="protein sequence ID" value="KAL1132780.1"/>
    <property type="molecule type" value="Genomic_DNA"/>
</dbReference>
<keyword evidence="3" id="KW-1185">Reference proteome</keyword>
<evidence type="ECO:0000313" key="2">
    <source>
        <dbReference type="EMBL" id="KAL1132780.1"/>
    </source>
</evidence>
<protein>
    <submittedName>
        <fullName evidence="2">Uncharacterized protein</fullName>
    </submittedName>
</protein>
<dbReference type="Proteomes" id="UP001558652">
    <property type="component" value="Unassembled WGS sequence"/>
</dbReference>
<dbReference type="AlphaFoldDB" id="A0ABD0YNE1"/>
<feature type="region of interest" description="Disordered" evidence="1">
    <location>
        <begin position="110"/>
        <end position="132"/>
    </location>
</feature>